<dbReference type="EMBL" id="JASSZA010000001">
    <property type="protein sequence ID" value="KAK2121001.1"/>
    <property type="molecule type" value="Genomic_DNA"/>
</dbReference>
<evidence type="ECO:0000256" key="1">
    <source>
        <dbReference type="SAM" id="MobiDB-lite"/>
    </source>
</evidence>
<accession>A0ABQ9WH92</accession>
<organism evidence="2 3">
    <name type="scientific">Saguinus oedipus</name>
    <name type="common">Cotton-top tamarin</name>
    <name type="synonym">Oedipomidas oedipus</name>
    <dbReference type="NCBI Taxonomy" id="9490"/>
    <lineage>
        <taxon>Eukaryota</taxon>
        <taxon>Metazoa</taxon>
        <taxon>Chordata</taxon>
        <taxon>Craniata</taxon>
        <taxon>Vertebrata</taxon>
        <taxon>Euteleostomi</taxon>
        <taxon>Mammalia</taxon>
        <taxon>Eutheria</taxon>
        <taxon>Euarchontoglires</taxon>
        <taxon>Primates</taxon>
        <taxon>Haplorrhini</taxon>
        <taxon>Platyrrhini</taxon>
        <taxon>Cebidae</taxon>
        <taxon>Callitrichinae</taxon>
        <taxon>Saguinus</taxon>
    </lineage>
</organism>
<gene>
    <name evidence="2" type="ORF">P7K49_002387</name>
</gene>
<feature type="non-terminal residue" evidence="2">
    <location>
        <position position="1"/>
    </location>
</feature>
<evidence type="ECO:0000313" key="3">
    <source>
        <dbReference type="Proteomes" id="UP001266305"/>
    </source>
</evidence>
<keyword evidence="3" id="KW-1185">Reference proteome</keyword>
<evidence type="ECO:0000313" key="2">
    <source>
        <dbReference type="EMBL" id="KAK2121001.1"/>
    </source>
</evidence>
<reference evidence="2 3" key="1">
    <citation type="submission" date="2023-05" db="EMBL/GenBank/DDBJ databases">
        <title>B98-5 Cell Line De Novo Hybrid Assembly: An Optical Mapping Approach.</title>
        <authorList>
            <person name="Kananen K."/>
            <person name="Auerbach J.A."/>
            <person name="Kautto E."/>
            <person name="Blachly J.S."/>
        </authorList>
    </citation>
    <scope>NUCLEOTIDE SEQUENCE [LARGE SCALE GENOMIC DNA]</scope>
    <source>
        <strain evidence="2">B95-8</strain>
        <tissue evidence="2">Cell line</tissue>
    </source>
</reference>
<protein>
    <submittedName>
        <fullName evidence="2">Uncharacterized protein</fullName>
    </submittedName>
</protein>
<proteinExistence type="predicted"/>
<name>A0ABQ9WH92_SAGOE</name>
<sequence>AVSREPRAAAQGPRATLRTQRARGGSHWAAQGTGRRTPPSACPSVLARRVAPAEPLSPPGPNQR</sequence>
<comment type="caution">
    <text evidence="2">The sequence shown here is derived from an EMBL/GenBank/DDBJ whole genome shotgun (WGS) entry which is preliminary data.</text>
</comment>
<feature type="region of interest" description="Disordered" evidence="1">
    <location>
        <begin position="1"/>
        <end position="43"/>
    </location>
</feature>
<dbReference type="Proteomes" id="UP001266305">
    <property type="component" value="Unassembled WGS sequence"/>
</dbReference>